<sequence length="544" mass="62856">MDKANRFNSNMSLSFQHPVHGYVMNIIDEADVHQLINVISETKEIVHLHLEVFEGWVEQTEAVEKIVPYNVENIVSDNVEECPQEETVAVNTVEEEILYEFGRLRDKTLSDDEDSNEGWSKDEFIHGLKASDIFYGMPPIRDCPDPIVEPGRFHNLGPNDDMFVRQTYDNKQQLLYALSLKATRENFQFKTKHFNKNRYEVYCEIENCSWHLYAKHIDPTNEFEIGTSNNVHTCSSLQIHPTHKHTNKKVTGTILHEIMGKTRLKVWRPNEISRDLNALLEINKHNPSTVAYIQTVFEDCFDCCFYAIVSTSVYMFHTNILWIRAFKRFCRKVIIMDGAHLKGGFKGTILHAVAMDGNKQIVPVAHRICKKEIGLTLTWFLEKLYDCVGDCQDLTFSTRPQVAAYLSEIPCAKWTRAYSPSKRCKEDAYNTLLEFFCRLSQEWCNKRRIDGGKHSTVLTEWAEKVVSKNEEHTTGWSISSVSDEIYQVHDFKYGGIVNLRQETCTCKYREGIGLPSGHVIMVLKHLKKVKFGHLAIDAYKMETC</sequence>
<accession>A0A9R1VKW8</accession>
<reference evidence="1 2" key="1">
    <citation type="journal article" date="2017" name="Nat. Commun.">
        <title>Genome assembly with in vitro proximity ligation data and whole-genome triplication in lettuce.</title>
        <authorList>
            <person name="Reyes-Chin-Wo S."/>
            <person name="Wang Z."/>
            <person name="Yang X."/>
            <person name="Kozik A."/>
            <person name="Arikit S."/>
            <person name="Song C."/>
            <person name="Xia L."/>
            <person name="Froenicke L."/>
            <person name="Lavelle D.O."/>
            <person name="Truco M.J."/>
            <person name="Xia R."/>
            <person name="Zhu S."/>
            <person name="Xu C."/>
            <person name="Xu H."/>
            <person name="Xu X."/>
            <person name="Cox K."/>
            <person name="Korf I."/>
            <person name="Meyers B.C."/>
            <person name="Michelmore R.W."/>
        </authorList>
    </citation>
    <scope>NUCLEOTIDE SEQUENCE [LARGE SCALE GENOMIC DNA]</scope>
    <source>
        <strain evidence="2">cv. Salinas</strain>
        <tissue evidence="1">Seedlings</tissue>
    </source>
</reference>
<dbReference type="AlphaFoldDB" id="A0A9R1VKW8"/>
<evidence type="ECO:0008006" key="3">
    <source>
        <dbReference type="Google" id="ProtNLM"/>
    </source>
</evidence>
<dbReference type="EMBL" id="NBSK02000005">
    <property type="protein sequence ID" value="KAJ0207898.1"/>
    <property type="molecule type" value="Genomic_DNA"/>
</dbReference>
<dbReference type="Proteomes" id="UP000235145">
    <property type="component" value="Unassembled WGS sequence"/>
</dbReference>
<evidence type="ECO:0000313" key="2">
    <source>
        <dbReference type="Proteomes" id="UP000235145"/>
    </source>
</evidence>
<evidence type="ECO:0000313" key="1">
    <source>
        <dbReference type="EMBL" id="KAJ0207898.1"/>
    </source>
</evidence>
<protein>
    <recommendedName>
        <fullName evidence="3">Transposase MuDR plant domain-containing protein</fullName>
    </recommendedName>
</protein>
<organism evidence="1 2">
    <name type="scientific">Lactuca sativa</name>
    <name type="common">Garden lettuce</name>
    <dbReference type="NCBI Taxonomy" id="4236"/>
    <lineage>
        <taxon>Eukaryota</taxon>
        <taxon>Viridiplantae</taxon>
        <taxon>Streptophyta</taxon>
        <taxon>Embryophyta</taxon>
        <taxon>Tracheophyta</taxon>
        <taxon>Spermatophyta</taxon>
        <taxon>Magnoliopsida</taxon>
        <taxon>eudicotyledons</taxon>
        <taxon>Gunneridae</taxon>
        <taxon>Pentapetalae</taxon>
        <taxon>asterids</taxon>
        <taxon>campanulids</taxon>
        <taxon>Asterales</taxon>
        <taxon>Asteraceae</taxon>
        <taxon>Cichorioideae</taxon>
        <taxon>Cichorieae</taxon>
        <taxon>Lactucinae</taxon>
        <taxon>Lactuca</taxon>
    </lineage>
</organism>
<keyword evidence="2" id="KW-1185">Reference proteome</keyword>
<proteinExistence type="predicted"/>
<dbReference type="PANTHER" id="PTHR31973:SF185">
    <property type="entry name" value="TRANSPOSASE, MUDR, PLANT, MULE TRANSPOSASE DOMAIN-CONTAINING PROTEIN"/>
    <property type="match status" value="1"/>
</dbReference>
<comment type="caution">
    <text evidence="1">The sequence shown here is derived from an EMBL/GenBank/DDBJ whole genome shotgun (WGS) entry which is preliminary data.</text>
</comment>
<name>A0A9R1VKW8_LACSA</name>
<gene>
    <name evidence="1" type="ORF">LSAT_V11C500268790</name>
</gene>
<dbReference type="PANTHER" id="PTHR31973">
    <property type="entry name" value="POLYPROTEIN, PUTATIVE-RELATED"/>
    <property type="match status" value="1"/>
</dbReference>